<dbReference type="PANTHER" id="PTHR22916:SF3">
    <property type="entry name" value="UDP-GLCNAC:BETAGAL BETA-1,3-N-ACETYLGLUCOSAMINYLTRANSFERASE-LIKE PROTEIN 1"/>
    <property type="match status" value="1"/>
</dbReference>
<accession>A0A6C0LCQ6</accession>
<dbReference type="AlphaFoldDB" id="A0A6C0LCQ6"/>
<dbReference type="SUPFAM" id="SSF53448">
    <property type="entry name" value="Nucleotide-diphospho-sugar transferases"/>
    <property type="match status" value="1"/>
</dbReference>
<evidence type="ECO:0000259" key="1">
    <source>
        <dbReference type="Pfam" id="PF00535"/>
    </source>
</evidence>
<dbReference type="GO" id="GO:0016758">
    <property type="term" value="F:hexosyltransferase activity"/>
    <property type="evidence" value="ECO:0007669"/>
    <property type="project" value="UniProtKB-ARBA"/>
</dbReference>
<name>A0A6C0LCQ6_9ZZZZ</name>
<dbReference type="InterPro" id="IPR029044">
    <property type="entry name" value="Nucleotide-diphossugar_trans"/>
</dbReference>
<dbReference type="Pfam" id="PF00535">
    <property type="entry name" value="Glycos_transf_2"/>
    <property type="match status" value="1"/>
</dbReference>
<feature type="domain" description="Glycosyltransferase 2-like" evidence="1">
    <location>
        <begin position="29"/>
        <end position="149"/>
    </location>
</feature>
<reference evidence="2" key="1">
    <citation type="journal article" date="2020" name="Nature">
        <title>Giant virus diversity and host interactions through global metagenomics.</title>
        <authorList>
            <person name="Schulz F."/>
            <person name="Roux S."/>
            <person name="Paez-Espino D."/>
            <person name="Jungbluth S."/>
            <person name="Walsh D.A."/>
            <person name="Denef V.J."/>
            <person name="McMahon K.D."/>
            <person name="Konstantinidis K.T."/>
            <person name="Eloe-Fadrosh E.A."/>
            <person name="Kyrpides N.C."/>
            <person name="Woyke T."/>
        </authorList>
    </citation>
    <scope>NUCLEOTIDE SEQUENCE</scope>
    <source>
        <strain evidence="2">GVMAG-M-3300027791-30</strain>
    </source>
</reference>
<dbReference type="PANTHER" id="PTHR22916">
    <property type="entry name" value="GLYCOSYLTRANSFERASE"/>
    <property type="match status" value="1"/>
</dbReference>
<dbReference type="InterPro" id="IPR001173">
    <property type="entry name" value="Glyco_trans_2-like"/>
</dbReference>
<sequence length="419" mass="48891">MLKVGLTNNEQGSFLNLPSISDEILPTVTVVTPTYNRHDNFEIAIRNYKNFNYPRDKLYWIILDDSPNDSLKKQLPDDKSIRYIYSSKREPIGEKRNRLASECTTDIICHMDDDDYYYVDSVKIRVIAMLANKKAVSGCIEYNCYNLVDDSQFIARGKEELMNIGEASLCYLKDYWKEFKYLDTDTHEESVHFLQGNLSNYVDVPCLWILLSITHQNNVSGRRATAPVLAFSFLDALPAADFEYIKSLKMKLMTKDTLNAEAIDIVKKLKKSNNPEKIIDSLSIKLRKNIFIREYLNNNPTKRSCSEQDYLIICCSGQYIRELDFEKEKELVEFIISNKNKYRFTIYTNCEKGYSLEGITLSPYWKWRTGNKYNKCLVYADPSHLKLNINVNNIMFYNKYNFDVPEMNKAKVIGNFENQ</sequence>
<dbReference type="EMBL" id="MN740474">
    <property type="protein sequence ID" value="QHU28746.1"/>
    <property type="molecule type" value="Genomic_DNA"/>
</dbReference>
<protein>
    <recommendedName>
        <fullName evidence="1">Glycosyltransferase 2-like domain-containing protein</fullName>
    </recommendedName>
</protein>
<dbReference type="Gene3D" id="3.90.550.10">
    <property type="entry name" value="Spore Coat Polysaccharide Biosynthesis Protein SpsA, Chain A"/>
    <property type="match status" value="1"/>
</dbReference>
<evidence type="ECO:0000313" key="2">
    <source>
        <dbReference type="EMBL" id="QHU28746.1"/>
    </source>
</evidence>
<proteinExistence type="predicted"/>
<organism evidence="2">
    <name type="scientific">viral metagenome</name>
    <dbReference type="NCBI Taxonomy" id="1070528"/>
    <lineage>
        <taxon>unclassified sequences</taxon>
        <taxon>metagenomes</taxon>
        <taxon>organismal metagenomes</taxon>
    </lineage>
</organism>